<keyword evidence="2" id="KW-0472">Membrane</keyword>
<feature type="transmembrane region" description="Helical" evidence="2">
    <location>
        <begin position="235"/>
        <end position="252"/>
    </location>
</feature>
<feature type="region of interest" description="Disordered" evidence="1">
    <location>
        <begin position="300"/>
        <end position="324"/>
    </location>
</feature>
<sequence length="324" mass="36858">MIPETSDGPFATAVIFCIMGPLNMIALIILTRLILEYDIRQAKKRFSFKQFFSPMNRILILAISCLMLFYICMAIQRFHELHTVQYKVGFVFEKFFLAIVETCGIYYSWIRGEAVVDIITPKFYNSLKYSVLIFPAFFFLQVIPTVASVTYYDESTAPVIIKYAEQGSIVIGGLIVCFFDTAFTFVFLTYMQQHKQLTQQDKKLYTISKYSVIATVTSFSAVFMYAAGFAFNSSALFDFSPNLISFTFWILVRMKYKLYKIADDVKSQNSSVQPRKPSVAVMEASAEKRISGQFGRIDDKTVLSPESKGGGSLPRNVRSSILKQ</sequence>
<organism evidence="3 4">
    <name type="scientific">Rhizoclosmatium globosum</name>
    <dbReference type="NCBI Taxonomy" id="329046"/>
    <lineage>
        <taxon>Eukaryota</taxon>
        <taxon>Fungi</taxon>
        <taxon>Fungi incertae sedis</taxon>
        <taxon>Chytridiomycota</taxon>
        <taxon>Chytridiomycota incertae sedis</taxon>
        <taxon>Chytridiomycetes</taxon>
        <taxon>Chytridiales</taxon>
        <taxon>Chytriomycetaceae</taxon>
        <taxon>Rhizoclosmatium</taxon>
    </lineage>
</organism>
<accession>A0A1Y2CQF5</accession>
<feature type="transmembrane region" description="Helical" evidence="2">
    <location>
        <begin position="12"/>
        <end position="35"/>
    </location>
</feature>
<evidence type="ECO:0000256" key="2">
    <source>
        <dbReference type="SAM" id="Phobius"/>
    </source>
</evidence>
<dbReference type="Proteomes" id="UP000193642">
    <property type="component" value="Unassembled WGS sequence"/>
</dbReference>
<feature type="transmembrane region" description="Helical" evidence="2">
    <location>
        <begin position="56"/>
        <end position="76"/>
    </location>
</feature>
<keyword evidence="4" id="KW-1185">Reference proteome</keyword>
<reference evidence="3 4" key="1">
    <citation type="submission" date="2016-07" db="EMBL/GenBank/DDBJ databases">
        <title>Pervasive Adenine N6-methylation of Active Genes in Fungi.</title>
        <authorList>
            <consortium name="DOE Joint Genome Institute"/>
            <person name="Mondo S.J."/>
            <person name="Dannebaum R.O."/>
            <person name="Kuo R.C."/>
            <person name="Labutti K."/>
            <person name="Haridas S."/>
            <person name="Kuo A."/>
            <person name="Salamov A."/>
            <person name="Ahrendt S.R."/>
            <person name="Lipzen A."/>
            <person name="Sullivan W."/>
            <person name="Andreopoulos W.B."/>
            <person name="Clum A."/>
            <person name="Lindquist E."/>
            <person name="Daum C."/>
            <person name="Ramamoorthy G.K."/>
            <person name="Gryganskyi A."/>
            <person name="Culley D."/>
            <person name="Magnuson J.K."/>
            <person name="James T.Y."/>
            <person name="O'Malley M.A."/>
            <person name="Stajich J.E."/>
            <person name="Spatafora J.W."/>
            <person name="Visel A."/>
            <person name="Grigoriev I.V."/>
        </authorList>
    </citation>
    <scope>NUCLEOTIDE SEQUENCE [LARGE SCALE GENOMIC DNA]</scope>
    <source>
        <strain evidence="3 4">JEL800</strain>
    </source>
</reference>
<evidence type="ECO:0000313" key="3">
    <source>
        <dbReference type="EMBL" id="ORY49187.1"/>
    </source>
</evidence>
<dbReference type="EMBL" id="MCGO01000010">
    <property type="protein sequence ID" value="ORY49187.1"/>
    <property type="molecule type" value="Genomic_DNA"/>
</dbReference>
<proteinExistence type="predicted"/>
<feature type="transmembrane region" description="Helical" evidence="2">
    <location>
        <begin position="129"/>
        <end position="149"/>
    </location>
</feature>
<evidence type="ECO:0008006" key="5">
    <source>
        <dbReference type="Google" id="ProtNLM"/>
    </source>
</evidence>
<feature type="transmembrane region" description="Helical" evidence="2">
    <location>
        <begin position="169"/>
        <end position="190"/>
    </location>
</feature>
<dbReference type="OrthoDB" id="2166884at2759"/>
<feature type="transmembrane region" description="Helical" evidence="2">
    <location>
        <begin position="210"/>
        <end position="229"/>
    </location>
</feature>
<dbReference type="AlphaFoldDB" id="A0A1Y2CQF5"/>
<protein>
    <recommendedName>
        <fullName evidence="5">Transmembrane protein</fullName>
    </recommendedName>
</protein>
<evidence type="ECO:0000313" key="4">
    <source>
        <dbReference type="Proteomes" id="UP000193642"/>
    </source>
</evidence>
<keyword evidence="2" id="KW-1133">Transmembrane helix</keyword>
<name>A0A1Y2CQF5_9FUNG</name>
<keyword evidence="2" id="KW-0812">Transmembrane</keyword>
<comment type="caution">
    <text evidence="3">The sequence shown here is derived from an EMBL/GenBank/DDBJ whole genome shotgun (WGS) entry which is preliminary data.</text>
</comment>
<feature type="transmembrane region" description="Helical" evidence="2">
    <location>
        <begin position="88"/>
        <end position="109"/>
    </location>
</feature>
<evidence type="ECO:0000256" key="1">
    <source>
        <dbReference type="SAM" id="MobiDB-lite"/>
    </source>
</evidence>
<gene>
    <name evidence="3" type="ORF">BCR33DRAFT_763595</name>
</gene>